<dbReference type="EMBL" id="FNEN01000005">
    <property type="protein sequence ID" value="SDI74706.1"/>
    <property type="molecule type" value="Genomic_DNA"/>
</dbReference>
<dbReference type="Gene3D" id="2.60.40.1240">
    <property type="match status" value="1"/>
</dbReference>
<accession>A0A1G8N3M3</accession>
<dbReference type="PROSITE" id="PS51257">
    <property type="entry name" value="PROKAR_LIPOPROTEIN"/>
    <property type="match status" value="1"/>
</dbReference>
<dbReference type="AlphaFoldDB" id="A0A1G8N3M3"/>
<evidence type="ECO:0000259" key="4">
    <source>
        <dbReference type="Pfam" id="PF11611"/>
    </source>
</evidence>
<dbReference type="RefSeq" id="WP_176764667.1">
    <property type="nucleotide sequence ID" value="NZ_FNEN01000005.1"/>
</dbReference>
<proteinExistence type="predicted"/>
<dbReference type="InterPro" id="IPR029050">
    <property type="entry name" value="Immunoprotect_excell_Ig-like"/>
</dbReference>
<evidence type="ECO:0000256" key="3">
    <source>
        <dbReference type="SAM" id="SignalP"/>
    </source>
</evidence>
<feature type="chain" id="PRO_5039201126" description="DUF4352 domain-containing protein" evidence="3">
    <location>
        <begin position="19"/>
        <end position="200"/>
    </location>
</feature>
<organism evidence="5 6">
    <name type="scientific">Natribacillus halophilus</name>
    <dbReference type="NCBI Taxonomy" id="549003"/>
    <lineage>
        <taxon>Bacteria</taxon>
        <taxon>Bacillati</taxon>
        <taxon>Bacillota</taxon>
        <taxon>Bacilli</taxon>
        <taxon>Bacillales</taxon>
        <taxon>Bacillaceae</taxon>
        <taxon>Natribacillus</taxon>
    </lineage>
</organism>
<feature type="signal peptide" evidence="3">
    <location>
        <begin position="1"/>
        <end position="18"/>
    </location>
</feature>
<evidence type="ECO:0000313" key="5">
    <source>
        <dbReference type="EMBL" id="SDI74706.1"/>
    </source>
</evidence>
<keyword evidence="6" id="KW-1185">Reference proteome</keyword>
<feature type="region of interest" description="Disordered" evidence="2">
    <location>
        <begin position="22"/>
        <end position="77"/>
    </location>
</feature>
<evidence type="ECO:0000256" key="1">
    <source>
        <dbReference type="ARBA" id="ARBA00022729"/>
    </source>
</evidence>
<reference evidence="5 6" key="1">
    <citation type="submission" date="2016-10" db="EMBL/GenBank/DDBJ databases">
        <authorList>
            <person name="de Groot N.N."/>
        </authorList>
    </citation>
    <scope>NUCLEOTIDE SEQUENCE [LARGE SCALE GENOMIC DNA]</scope>
    <source>
        <strain evidence="5 6">DSM 21771</strain>
    </source>
</reference>
<protein>
    <recommendedName>
        <fullName evidence="4">DUF4352 domain-containing protein</fullName>
    </recommendedName>
</protein>
<evidence type="ECO:0000313" key="6">
    <source>
        <dbReference type="Proteomes" id="UP000198853"/>
    </source>
</evidence>
<dbReference type="Pfam" id="PF11611">
    <property type="entry name" value="DUF4352"/>
    <property type="match status" value="1"/>
</dbReference>
<dbReference type="InterPro" id="IPR029051">
    <property type="entry name" value="DUF4352"/>
</dbReference>
<sequence length="200" mass="22103">MKKWIVALGLSTTLVAVTACGTSEIDQVDDDNDEEEVSAEEEDTEETGDEEDDEDEDLDDEDSEDDEGNGDMVEDISIGDTMNFDGLEITLNDAYTSGGSEFESPDNDHFVILDLSIENTTDEPADISTMLQMSLQDDEGYTHDVTIFTETDGSLDGEIGPERDNRGEIAFDVDESEAYEFIFENPFTSGQAIWTITDLE</sequence>
<evidence type="ECO:0000256" key="2">
    <source>
        <dbReference type="SAM" id="MobiDB-lite"/>
    </source>
</evidence>
<feature type="compositionally biased region" description="Acidic residues" evidence="2">
    <location>
        <begin position="26"/>
        <end position="74"/>
    </location>
</feature>
<keyword evidence="1 3" id="KW-0732">Signal</keyword>
<dbReference type="Proteomes" id="UP000198853">
    <property type="component" value="Unassembled WGS sequence"/>
</dbReference>
<feature type="domain" description="DUF4352" evidence="4">
    <location>
        <begin position="77"/>
        <end position="192"/>
    </location>
</feature>
<gene>
    <name evidence="5" type="ORF">SAMN04488123_105183</name>
</gene>
<name>A0A1G8N3M3_9BACI</name>